<dbReference type="SUPFAM" id="SSF55961">
    <property type="entry name" value="Bet v1-like"/>
    <property type="match status" value="1"/>
</dbReference>
<dbReference type="InterPro" id="IPR019587">
    <property type="entry name" value="Polyketide_cyclase/dehydratase"/>
</dbReference>
<evidence type="ECO:0000313" key="1">
    <source>
        <dbReference type="EMBL" id="XCG63463.1"/>
    </source>
</evidence>
<reference evidence="1" key="1">
    <citation type="submission" date="2024-05" db="EMBL/GenBank/DDBJ databases">
        <authorList>
            <person name="Cai S.Y."/>
            <person name="Jin L.M."/>
            <person name="Li H.R."/>
        </authorList>
    </citation>
    <scope>NUCLEOTIDE SEQUENCE</scope>
    <source>
        <strain evidence="1">A5-74</strain>
    </source>
</reference>
<dbReference type="InterPro" id="IPR023393">
    <property type="entry name" value="START-like_dom_sf"/>
</dbReference>
<dbReference type="RefSeq" id="WP_353649078.1">
    <property type="nucleotide sequence ID" value="NZ_CP159218.1"/>
</dbReference>
<proteinExistence type="predicted"/>
<organism evidence="1">
    <name type="scientific">Nakamurella sp. A5-74</name>
    <dbReference type="NCBI Taxonomy" id="3158264"/>
    <lineage>
        <taxon>Bacteria</taxon>
        <taxon>Bacillati</taxon>
        <taxon>Actinomycetota</taxon>
        <taxon>Actinomycetes</taxon>
        <taxon>Nakamurellales</taxon>
        <taxon>Nakamurellaceae</taxon>
        <taxon>Nakamurella</taxon>
    </lineage>
</organism>
<sequence length="172" mass="18816">MGAPGRADRTVTVQRAIDATPNTIFEVLADPSRHSDLDGSGTLRGEARGPVRLSAGAKFSMAMQQGRANYRSLNRVIEFDEGRALAWETVGEYRGRRFVGGHRWRFQLIPQESAPGQDSTSTLVLHSYDWGAALAAPVIRALGYPRRAVGSMERTLQRLADTISSENDRSGS</sequence>
<accession>A0AAU8DN91</accession>
<dbReference type="EMBL" id="CP159218">
    <property type="protein sequence ID" value="XCG63463.1"/>
    <property type="molecule type" value="Genomic_DNA"/>
</dbReference>
<protein>
    <submittedName>
        <fullName evidence="1">SRPBCC family protein</fullName>
    </submittedName>
</protein>
<gene>
    <name evidence="1" type="ORF">ABLG96_20080</name>
</gene>
<name>A0AAU8DN91_9ACTN</name>
<dbReference type="AlphaFoldDB" id="A0AAU8DN91"/>
<dbReference type="Pfam" id="PF10604">
    <property type="entry name" value="Polyketide_cyc2"/>
    <property type="match status" value="1"/>
</dbReference>
<dbReference type="Gene3D" id="3.30.530.20">
    <property type="match status" value="1"/>
</dbReference>